<evidence type="ECO:0000313" key="2">
    <source>
        <dbReference type="EMBL" id="GJT94357.1"/>
    </source>
</evidence>
<gene>
    <name evidence="2" type="ORF">Tco_1089875</name>
</gene>
<sequence>MTPELHRQFENYSPYEMLQELKSMFEKQAGVERFDLIQTFHACKQEEGKPVAAYVLKMKGYVEQLERLGYVLPQDLSVGLILNGLTSDFAGFVRNYNMHNMGKTIGELHAMLIEYEKGLPKKAETPQVMEIISGQIQKANKKSLKAKGKGKANGKGKDKQVYIPKPKNPKPSTKEHPTKDDICHHCKKVGH</sequence>
<keyword evidence="3" id="KW-1185">Reference proteome</keyword>
<reference evidence="2" key="1">
    <citation type="journal article" date="2022" name="Int. J. Mol. Sci.">
        <title>Draft Genome of Tanacetum Coccineum: Genomic Comparison of Closely Related Tanacetum-Family Plants.</title>
        <authorList>
            <person name="Yamashiro T."/>
            <person name="Shiraishi A."/>
            <person name="Nakayama K."/>
            <person name="Satake H."/>
        </authorList>
    </citation>
    <scope>NUCLEOTIDE SEQUENCE</scope>
</reference>
<protein>
    <recommendedName>
        <fullName evidence="4">Zinc finger, CCHC-type</fullName>
    </recommendedName>
</protein>
<reference evidence="2" key="2">
    <citation type="submission" date="2022-01" db="EMBL/GenBank/DDBJ databases">
        <authorList>
            <person name="Yamashiro T."/>
            <person name="Shiraishi A."/>
            <person name="Satake H."/>
            <person name="Nakayama K."/>
        </authorList>
    </citation>
    <scope>NUCLEOTIDE SEQUENCE</scope>
</reference>
<evidence type="ECO:0000313" key="3">
    <source>
        <dbReference type="Proteomes" id="UP001151760"/>
    </source>
</evidence>
<feature type="compositionally biased region" description="Basic residues" evidence="1">
    <location>
        <begin position="142"/>
        <end position="154"/>
    </location>
</feature>
<feature type="compositionally biased region" description="Basic and acidic residues" evidence="1">
    <location>
        <begin position="172"/>
        <end position="184"/>
    </location>
</feature>
<dbReference type="Pfam" id="PF14223">
    <property type="entry name" value="Retrotran_gag_2"/>
    <property type="match status" value="1"/>
</dbReference>
<accession>A0ABQ5I4R3</accession>
<dbReference type="Proteomes" id="UP001151760">
    <property type="component" value="Unassembled WGS sequence"/>
</dbReference>
<dbReference type="EMBL" id="BQNB010020288">
    <property type="protein sequence ID" value="GJT94357.1"/>
    <property type="molecule type" value="Genomic_DNA"/>
</dbReference>
<name>A0ABQ5I4R3_9ASTR</name>
<feature type="region of interest" description="Disordered" evidence="1">
    <location>
        <begin position="142"/>
        <end position="191"/>
    </location>
</feature>
<evidence type="ECO:0008006" key="4">
    <source>
        <dbReference type="Google" id="ProtNLM"/>
    </source>
</evidence>
<proteinExistence type="predicted"/>
<comment type="caution">
    <text evidence="2">The sequence shown here is derived from an EMBL/GenBank/DDBJ whole genome shotgun (WGS) entry which is preliminary data.</text>
</comment>
<evidence type="ECO:0000256" key="1">
    <source>
        <dbReference type="SAM" id="MobiDB-lite"/>
    </source>
</evidence>
<organism evidence="2 3">
    <name type="scientific">Tanacetum coccineum</name>
    <dbReference type="NCBI Taxonomy" id="301880"/>
    <lineage>
        <taxon>Eukaryota</taxon>
        <taxon>Viridiplantae</taxon>
        <taxon>Streptophyta</taxon>
        <taxon>Embryophyta</taxon>
        <taxon>Tracheophyta</taxon>
        <taxon>Spermatophyta</taxon>
        <taxon>Magnoliopsida</taxon>
        <taxon>eudicotyledons</taxon>
        <taxon>Gunneridae</taxon>
        <taxon>Pentapetalae</taxon>
        <taxon>asterids</taxon>
        <taxon>campanulids</taxon>
        <taxon>Asterales</taxon>
        <taxon>Asteraceae</taxon>
        <taxon>Asteroideae</taxon>
        <taxon>Anthemideae</taxon>
        <taxon>Anthemidinae</taxon>
        <taxon>Tanacetum</taxon>
    </lineage>
</organism>